<dbReference type="SUPFAM" id="SSF47616">
    <property type="entry name" value="GST C-terminal domain-like"/>
    <property type="match status" value="1"/>
</dbReference>
<dbReference type="EMBL" id="OANT01000005">
    <property type="protein sequence ID" value="SNX45592.1"/>
    <property type="molecule type" value="Genomic_DNA"/>
</dbReference>
<dbReference type="RefSeq" id="WP_097079361.1">
    <property type="nucleotide sequence ID" value="NZ_BAABHT010000005.1"/>
</dbReference>
<dbReference type="AlphaFoldDB" id="A0A240EAB5"/>
<dbReference type="Proteomes" id="UP000219042">
    <property type="component" value="Unassembled WGS sequence"/>
</dbReference>
<dbReference type="OrthoDB" id="9782992at2"/>
<reference evidence="3" key="1">
    <citation type="submission" date="2016-09" db="EMBL/GenBank/DDBJ databases">
        <authorList>
            <person name="Varghese N."/>
            <person name="Submissions S."/>
        </authorList>
    </citation>
    <scope>NUCLEOTIDE SEQUENCE [LARGE SCALE GENOMIC DNA]</scope>
    <source>
        <strain evidence="3">ANC 4466</strain>
    </source>
</reference>
<sequence length="255" mass="29661">MRILYQFPLSLFCEKARWLLDHKELDYIAQNLAPGLHRIMIHYRTGQYKLPVLKDEQTWIADSSQIALYLDNKYPELTLIRKEPELRESILAIDSLTQELGIHVRRWLFHYILQNDNKFALDIIIGEKGMMRDFEKVSIPAMKMAIKKFHNINETSVQESKIRLDQLIADLNQTLVENSGRYMVGERLTLADIAVCSMLAPLLMITGTPWEMVNSDKLSEDVLLSQQALLALPLGQYVQRVYETERNARVDWRGV</sequence>
<dbReference type="GO" id="GO:0016034">
    <property type="term" value="F:maleylacetoacetate isomerase activity"/>
    <property type="evidence" value="ECO:0007669"/>
    <property type="project" value="TreeGrafter"/>
</dbReference>
<keyword evidence="3" id="KW-1185">Reference proteome</keyword>
<dbReference type="PANTHER" id="PTHR42673:SF4">
    <property type="entry name" value="MALEYLACETOACETATE ISOMERASE"/>
    <property type="match status" value="1"/>
</dbReference>
<dbReference type="InterPro" id="IPR004046">
    <property type="entry name" value="GST_C"/>
</dbReference>
<dbReference type="GO" id="GO:0004364">
    <property type="term" value="F:glutathione transferase activity"/>
    <property type="evidence" value="ECO:0007669"/>
    <property type="project" value="TreeGrafter"/>
</dbReference>
<dbReference type="Pfam" id="PF13417">
    <property type="entry name" value="GST_N_3"/>
    <property type="match status" value="1"/>
</dbReference>
<feature type="domain" description="GST N-terminal" evidence="1">
    <location>
        <begin position="1"/>
        <end position="78"/>
    </location>
</feature>
<evidence type="ECO:0000313" key="2">
    <source>
        <dbReference type="EMBL" id="SNX45592.1"/>
    </source>
</evidence>
<dbReference type="InterPro" id="IPR004045">
    <property type="entry name" value="Glutathione_S-Trfase_N"/>
</dbReference>
<dbReference type="InterPro" id="IPR036282">
    <property type="entry name" value="Glutathione-S-Trfase_C_sf"/>
</dbReference>
<dbReference type="PANTHER" id="PTHR42673">
    <property type="entry name" value="MALEYLACETOACETATE ISOMERASE"/>
    <property type="match status" value="1"/>
</dbReference>
<dbReference type="Gene3D" id="3.40.30.10">
    <property type="entry name" value="Glutaredoxin"/>
    <property type="match status" value="1"/>
</dbReference>
<evidence type="ECO:0000259" key="1">
    <source>
        <dbReference type="PROSITE" id="PS50404"/>
    </source>
</evidence>
<protein>
    <submittedName>
        <fullName evidence="2">Glutathione S-transferase</fullName>
    </submittedName>
</protein>
<accession>A0A240EAB5</accession>
<keyword evidence="2" id="KW-0808">Transferase</keyword>
<dbReference type="InterPro" id="IPR036249">
    <property type="entry name" value="Thioredoxin-like_sf"/>
</dbReference>
<dbReference type="SUPFAM" id="SSF52833">
    <property type="entry name" value="Thioredoxin-like"/>
    <property type="match status" value="1"/>
</dbReference>
<dbReference type="GO" id="GO:0006559">
    <property type="term" value="P:L-phenylalanine catabolic process"/>
    <property type="evidence" value="ECO:0007669"/>
    <property type="project" value="TreeGrafter"/>
</dbReference>
<dbReference type="GO" id="GO:0006749">
    <property type="term" value="P:glutathione metabolic process"/>
    <property type="evidence" value="ECO:0007669"/>
    <property type="project" value="TreeGrafter"/>
</dbReference>
<gene>
    <name evidence="2" type="ORF">SAMN05421731_105146</name>
</gene>
<dbReference type="PROSITE" id="PS50404">
    <property type="entry name" value="GST_NTER"/>
    <property type="match status" value="1"/>
</dbReference>
<dbReference type="Pfam" id="PF14497">
    <property type="entry name" value="GST_C_3"/>
    <property type="match status" value="1"/>
</dbReference>
<name>A0A240EAB5_9GAMM</name>
<proteinExistence type="predicted"/>
<organism evidence="2 3">
    <name type="scientific">Acinetobacter puyangensis</name>
    <dbReference type="NCBI Taxonomy" id="1096779"/>
    <lineage>
        <taxon>Bacteria</taxon>
        <taxon>Pseudomonadati</taxon>
        <taxon>Pseudomonadota</taxon>
        <taxon>Gammaproteobacteria</taxon>
        <taxon>Moraxellales</taxon>
        <taxon>Moraxellaceae</taxon>
        <taxon>Acinetobacter</taxon>
    </lineage>
</organism>
<dbReference type="Gene3D" id="1.20.1050.10">
    <property type="match status" value="1"/>
</dbReference>
<evidence type="ECO:0000313" key="3">
    <source>
        <dbReference type="Proteomes" id="UP000219042"/>
    </source>
</evidence>